<dbReference type="SUPFAM" id="SSF52540">
    <property type="entry name" value="P-loop containing nucleoside triphosphate hydrolases"/>
    <property type="match status" value="1"/>
</dbReference>
<dbReference type="GO" id="GO:0022857">
    <property type="term" value="F:transmembrane transporter activity"/>
    <property type="evidence" value="ECO:0007669"/>
    <property type="project" value="TreeGrafter"/>
</dbReference>
<dbReference type="InterPro" id="IPR017911">
    <property type="entry name" value="MacB-like_ATP-bd"/>
</dbReference>
<dbReference type="GO" id="GO:0005524">
    <property type="term" value="F:ATP binding"/>
    <property type="evidence" value="ECO:0007669"/>
    <property type="project" value="UniProtKB-KW"/>
</dbReference>
<evidence type="ECO:0000256" key="1">
    <source>
        <dbReference type="ARBA" id="ARBA00022448"/>
    </source>
</evidence>
<dbReference type="Pfam" id="PF00005">
    <property type="entry name" value="ABC_tran"/>
    <property type="match status" value="1"/>
</dbReference>
<dbReference type="PROSITE" id="PS50893">
    <property type="entry name" value="ABC_TRANSPORTER_2"/>
    <property type="match status" value="1"/>
</dbReference>
<gene>
    <name evidence="5" type="ORF">GCM10017557_01230</name>
</gene>
<dbReference type="GO" id="GO:0016887">
    <property type="term" value="F:ATP hydrolysis activity"/>
    <property type="evidence" value="ECO:0007669"/>
    <property type="project" value="InterPro"/>
</dbReference>
<dbReference type="GO" id="GO:0005886">
    <property type="term" value="C:plasma membrane"/>
    <property type="evidence" value="ECO:0007669"/>
    <property type="project" value="TreeGrafter"/>
</dbReference>
<sequence length="227" mass="24875">MIDIDGLSKSFGARTLWSDVTFSINRGEMLALVGPSGSGKSTLLNCLGLLDAPSAGAIRHEGKDITRFDQRGARRFRRDVLGYLFQNYALIDNATVAANLDVAVRPRRSFRRDSGLTIAQALDRVGLAGREKERVHQLSGGEQQRVALARLMVKEPALVLADEPTGALDHANTTMVVDILRRMSDAGCAIVIATHNDYVRDRCDAIRAMEEDPSRSRSGPLRNPHPQ</sequence>
<dbReference type="InterPro" id="IPR027417">
    <property type="entry name" value="P-loop_NTPase"/>
</dbReference>
<feature type="domain" description="ABC transporter" evidence="4">
    <location>
        <begin position="2"/>
        <end position="225"/>
    </location>
</feature>
<keyword evidence="3 5" id="KW-0067">ATP-binding</keyword>
<proteinExistence type="predicted"/>
<dbReference type="Gene3D" id="3.40.50.300">
    <property type="entry name" value="P-loop containing nucleotide triphosphate hydrolases"/>
    <property type="match status" value="1"/>
</dbReference>
<dbReference type="SMART" id="SM00382">
    <property type="entry name" value="AAA"/>
    <property type="match status" value="1"/>
</dbReference>
<evidence type="ECO:0000256" key="2">
    <source>
        <dbReference type="ARBA" id="ARBA00022741"/>
    </source>
</evidence>
<dbReference type="Proteomes" id="UP000516444">
    <property type="component" value="Chromosome"/>
</dbReference>
<keyword evidence="1" id="KW-0813">Transport</keyword>
<reference evidence="5 6" key="1">
    <citation type="journal article" date="2014" name="Int. J. Syst. Evol. Microbiol.">
        <title>Complete genome sequence of Corynebacterium casei LMG S-19264T (=DSM 44701T), isolated from a smear-ripened cheese.</title>
        <authorList>
            <consortium name="US DOE Joint Genome Institute (JGI-PGF)"/>
            <person name="Walter F."/>
            <person name="Albersmeier A."/>
            <person name="Kalinowski J."/>
            <person name="Ruckert C."/>
        </authorList>
    </citation>
    <scope>NUCLEOTIDE SEQUENCE [LARGE SCALE GENOMIC DNA]</scope>
    <source>
        <strain evidence="5 6">JCM 4677</strain>
    </source>
</reference>
<evidence type="ECO:0000256" key="3">
    <source>
        <dbReference type="ARBA" id="ARBA00022840"/>
    </source>
</evidence>
<dbReference type="PANTHER" id="PTHR24220:SF86">
    <property type="entry name" value="ABC TRANSPORTER ABCH.1"/>
    <property type="match status" value="1"/>
</dbReference>
<dbReference type="InterPro" id="IPR003593">
    <property type="entry name" value="AAA+_ATPase"/>
</dbReference>
<evidence type="ECO:0000313" key="5">
    <source>
        <dbReference type="EMBL" id="BCL25264.1"/>
    </source>
</evidence>
<protein>
    <submittedName>
        <fullName evidence="5">ABC transporter ATP-binding protein</fullName>
    </submittedName>
</protein>
<keyword evidence="6" id="KW-1185">Reference proteome</keyword>
<accession>A0A7G1NUG0</accession>
<dbReference type="InterPro" id="IPR017871">
    <property type="entry name" value="ABC_transporter-like_CS"/>
</dbReference>
<evidence type="ECO:0000313" key="6">
    <source>
        <dbReference type="Proteomes" id="UP000516444"/>
    </source>
</evidence>
<dbReference type="InterPro" id="IPR015854">
    <property type="entry name" value="ABC_transpr_LolD-like"/>
</dbReference>
<dbReference type="PROSITE" id="PS00211">
    <property type="entry name" value="ABC_TRANSPORTER_1"/>
    <property type="match status" value="1"/>
</dbReference>
<evidence type="ECO:0000259" key="4">
    <source>
        <dbReference type="PROSITE" id="PS50893"/>
    </source>
</evidence>
<organism evidence="5 6">
    <name type="scientific">Streptomyces aurantiacus</name>
    <dbReference type="NCBI Taxonomy" id="47760"/>
    <lineage>
        <taxon>Bacteria</taxon>
        <taxon>Bacillati</taxon>
        <taxon>Actinomycetota</taxon>
        <taxon>Actinomycetes</taxon>
        <taxon>Kitasatosporales</taxon>
        <taxon>Streptomycetaceae</taxon>
        <taxon>Streptomyces</taxon>
        <taxon>Streptomyces aurantiacus group</taxon>
    </lineage>
</organism>
<keyword evidence="2" id="KW-0547">Nucleotide-binding</keyword>
<dbReference type="AlphaFoldDB" id="A0A7G1NUG0"/>
<dbReference type="KEGG" id="sgm:GCM10017557_01230"/>
<dbReference type="EMBL" id="AP023440">
    <property type="protein sequence ID" value="BCL25264.1"/>
    <property type="molecule type" value="Genomic_DNA"/>
</dbReference>
<dbReference type="CDD" id="cd03255">
    <property type="entry name" value="ABC_MJ0796_LolCDE_FtsE"/>
    <property type="match status" value="1"/>
</dbReference>
<dbReference type="InterPro" id="IPR003439">
    <property type="entry name" value="ABC_transporter-like_ATP-bd"/>
</dbReference>
<dbReference type="PANTHER" id="PTHR24220">
    <property type="entry name" value="IMPORT ATP-BINDING PROTEIN"/>
    <property type="match status" value="1"/>
</dbReference>
<dbReference type="RefSeq" id="WP_055509038.1">
    <property type="nucleotide sequence ID" value="NZ_AP023440.1"/>
</dbReference>
<dbReference type="OrthoDB" id="4425833at2"/>
<name>A0A7G1NUG0_9ACTN</name>